<accession>A0ACC3TSR9</accession>
<protein>
    <submittedName>
        <fullName evidence="1">Uncharacterized protein</fullName>
    </submittedName>
</protein>
<comment type="caution">
    <text evidence="1">The sequence shown here is derived from an EMBL/GenBank/DDBJ whole genome shotgun (WGS) entry which is preliminary data.</text>
</comment>
<organism evidence="1 2">
    <name type="scientific">Lipomyces orientalis</name>
    <dbReference type="NCBI Taxonomy" id="1233043"/>
    <lineage>
        <taxon>Eukaryota</taxon>
        <taxon>Fungi</taxon>
        <taxon>Dikarya</taxon>
        <taxon>Ascomycota</taxon>
        <taxon>Saccharomycotina</taxon>
        <taxon>Lipomycetes</taxon>
        <taxon>Lipomycetales</taxon>
        <taxon>Lipomycetaceae</taxon>
        <taxon>Lipomyces</taxon>
    </lineage>
</organism>
<sequence>MKSTTLLTLTNLYTLLSHGHAHFLTRLPSAQHYSLHSALGASLSNSDTTVLLLSLACIARLTTSEPVSEDGDATDLFSGTKSLKVLRLAGDVVVAAASARIGEVSDAVEREDEIKRHALNVTLAKDITKRVNVEELEKWINGKVCRQLIKKVVDKCGTRDVDVRIVNGILEFFALLKSVVPDLAEMTTLIEIQFDKTLSETRDDIGSSMIADRTWTYVKMCNPPANLSRCLESAYRFATGSPESCPATVQSLNAHQRLIDSALEVLGLPADNPTQTLYKEVLVTYFSTAQAQTSYRGLVNLKSGPDSQHFGSTFVEDLNTFKYKLAILPLLAYTYSTPGLPNQDMIREMQNKVLAMLPTPNLEVSNTPFCAVNGRSISIIEHPATPLLAGTTSPTDWRACLLAELTQDATRQHESVIAFVSRLCRDLEGRCEKVEAPLRDLEAQVSNLKMENELLQHDLRDSQDVLRQREGEVKELNDKVVDLTGDLKDRDERCELLSSDNDSLRTEITRVVTEAQVRYSRDKAEFQKRLDKEEEDHMIKMSELHDKLAQTEAIICESQMMARSYETRSRELEAENAEVKMRIGELDKNRSELQTKLDSQEEKSYGLAKSAEMARDTISQLQREVEGLQIRNTELLQQLEHQSSRVTELVDITEAYPAQLANKEQEFRDQFSKLEQRHAESEKTLQQEHQDALNELKQEVSRAKKQVDDSTNELVREVEFYQSKLKGLKQQTSTRVRQLKARIHQMAENEERQSRELARVQALSKKLIGVMASNIEVDGTPPAAGPKLATNRVLDQEEDDTDNLSFGGSGREPQAIQTNASKESYKSAAVVHNSRYFADATNRDYEYSRREKKTLVPTDFGTNMIPQSVKQGRQVSVIGDLASSTEMNGGGRKENERFVNALPRPDAKFVQLIGTDIPSTGSSASSAISMSAPSIAITRADGEANGRVNRGDGDSFEDDDDTGVSSSNKSSRRLSRYYPMATSTPNGKVVQFAIGHGMPSYPGDQTTYYGSSPDLPQEI</sequence>
<dbReference type="EMBL" id="MU970053">
    <property type="protein sequence ID" value="KAK9324197.1"/>
    <property type="molecule type" value="Genomic_DNA"/>
</dbReference>
<reference evidence="2" key="1">
    <citation type="journal article" date="2024" name="Front. Bioeng. Biotechnol.">
        <title>Genome-scale model development and genomic sequencing of the oleaginous clade Lipomyces.</title>
        <authorList>
            <person name="Czajka J.J."/>
            <person name="Han Y."/>
            <person name="Kim J."/>
            <person name="Mondo S.J."/>
            <person name="Hofstad B.A."/>
            <person name="Robles A."/>
            <person name="Haridas S."/>
            <person name="Riley R."/>
            <person name="LaButti K."/>
            <person name="Pangilinan J."/>
            <person name="Andreopoulos W."/>
            <person name="Lipzen A."/>
            <person name="Yan J."/>
            <person name="Wang M."/>
            <person name="Ng V."/>
            <person name="Grigoriev I.V."/>
            <person name="Spatafora J.W."/>
            <person name="Magnuson J.K."/>
            <person name="Baker S.E."/>
            <person name="Pomraning K.R."/>
        </authorList>
    </citation>
    <scope>NUCLEOTIDE SEQUENCE [LARGE SCALE GENOMIC DNA]</scope>
    <source>
        <strain evidence="2">CBS 10300</strain>
    </source>
</reference>
<keyword evidence="2" id="KW-1185">Reference proteome</keyword>
<name>A0ACC3TSR9_9ASCO</name>
<dbReference type="Proteomes" id="UP001489719">
    <property type="component" value="Unassembled WGS sequence"/>
</dbReference>
<evidence type="ECO:0000313" key="2">
    <source>
        <dbReference type="Proteomes" id="UP001489719"/>
    </source>
</evidence>
<proteinExistence type="predicted"/>
<evidence type="ECO:0000313" key="1">
    <source>
        <dbReference type="EMBL" id="KAK9324197.1"/>
    </source>
</evidence>
<gene>
    <name evidence="1" type="ORF">V1517DRAFT_75462</name>
</gene>